<protein>
    <submittedName>
        <fullName evidence="2">Uncharacterized protein</fullName>
    </submittedName>
</protein>
<name>A0A165B492_9APHY</name>
<evidence type="ECO:0000313" key="2">
    <source>
        <dbReference type="EMBL" id="KZT00196.1"/>
    </source>
</evidence>
<dbReference type="RefSeq" id="XP_040757936.1">
    <property type="nucleotide sequence ID" value="XM_040902966.1"/>
</dbReference>
<evidence type="ECO:0000256" key="1">
    <source>
        <dbReference type="SAM" id="MobiDB-lite"/>
    </source>
</evidence>
<dbReference type="GeneID" id="63819997"/>
<dbReference type="EMBL" id="KV427693">
    <property type="protein sequence ID" value="KZT00196.1"/>
    <property type="molecule type" value="Genomic_DNA"/>
</dbReference>
<organism evidence="2 3">
    <name type="scientific">Laetiporus sulphureus 93-53</name>
    <dbReference type="NCBI Taxonomy" id="1314785"/>
    <lineage>
        <taxon>Eukaryota</taxon>
        <taxon>Fungi</taxon>
        <taxon>Dikarya</taxon>
        <taxon>Basidiomycota</taxon>
        <taxon>Agaricomycotina</taxon>
        <taxon>Agaricomycetes</taxon>
        <taxon>Polyporales</taxon>
        <taxon>Laetiporus</taxon>
    </lineage>
</organism>
<dbReference type="InParanoid" id="A0A165B492"/>
<evidence type="ECO:0000313" key="3">
    <source>
        <dbReference type="Proteomes" id="UP000076871"/>
    </source>
</evidence>
<dbReference type="Proteomes" id="UP000076871">
    <property type="component" value="Unassembled WGS sequence"/>
</dbReference>
<feature type="region of interest" description="Disordered" evidence="1">
    <location>
        <begin position="25"/>
        <end position="46"/>
    </location>
</feature>
<sequence>MAGSEIGNLDWRPWDPPFPAFLPPVKHPAPARRRPCASEPARRRPRECARRVPDAPHLPHLVAVAGCARVTRDRRGCARHLWCDLGSSAPASHANGAASTWQNLADLHRPGTRDFQSASLPIRVVISRHGRTKSHPLLICRLPRNRLGIGPRSRPFSVRPSRLGGSHPYPPSIHPTSSRWTRIGGLVYSRAVNSIFQNIPTSFVLHSSIYLLHNNT</sequence>
<feature type="region of interest" description="Disordered" evidence="1">
    <location>
        <begin position="151"/>
        <end position="175"/>
    </location>
</feature>
<keyword evidence="3" id="KW-1185">Reference proteome</keyword>
<gene>
    <name evidence="2" type="ORF">LAESUDRAFT_563810</name>
</gene>
<reference evidence="2 3" key="1">
    <citation type="journal article" date="2016" name="Mol. Biol. Evol.">
        <title>Comparative Genomics of Early-Diverging Mushroom-Forming Fungi Provides Insights into the Origins of Lignocellulose Decay Capabilities.</title>
        <authorList>
            <person name="Nagy L.G."/>
            <person name="Riley R."/>
            <person name="Tritt A."/>
            <person name="Adam C."/>
            <person name="Daum C."/>
            <person name="Floudas D."/>
            <person name="Sun H."/>
            <person name="Yadav J.S."/>
            <person name="Pangilinan J."/>
            <person name="Larsson K.H."/>
            <person name="Matsuura K."/>
            <person name="Barry K."/>
            <person name="Labutti K."/>
            <person name="Kuo R."/>
            <person name="Ohm R.A."/>
            <person name="Bhattacharya S.S."/>
            <person name="Shirouzu T."/>
            <person name="Yoshinaga Y."/>
            <person name="Martin F.M."/>
            <person name="Grigoriev I.V."/>
            <person name="Hibbett D.S."/>
        </authorList>
    </citation>
    <scope>NUCLEOTIDE SEQUENCE [LARGE SCALE GENOMIC DNA]</scope>
    <source>
        <strain evidence="2 3">93-53</strain>
    </source>
</reference>
<dbReference type="AlphaFoldDB" id="A0A165B492"/>
<feature type="compositionally biased region" description="Low complexity" evidence="1">
    <location>
        <begin position="151"/>
        <end position="162"/>
    </location>
</feature>
<accession>A0A165B492</accession>
<proteinExistence type="predicted"/>